<proteinExistence type="predicted"/>
<gene>
    <name evidence="2" type="ORF">B0A81_20070</name>
</gene>
<accession>A0ABX4CP83</accession>
<organism evidence="2 3">
    <name type="scientific">Flavobacterium plurextorum</name>
    <dbReference type="NCBI Taxonomy" id="1114867"/>
    <lineage>
        <taxon>Bacteria</taxon>
        <taxon>Pseudomonadati</taxon>
        <taxon>Bacteroidota</taxon>
        <taxon>Flavobacteriia</taxon>
        <taxon>Flavobacteriales</taxon>
        <taxon>Flavobacteriaceae</taxon>
        <taxon>Flavobacterium</taxon>
    </lineage>
</organism>
<dbReference type="InterPro" id="IPR029044">
    <property type="entry name" value="Nucleotide-diphossugar_trans"/>
</dbReference>
<name>A0ABX4CP83_9FLAO</name>
<dbReference type="SUPFAM" id="SSF53448">
    <property type="entry name" value="Nucleotide-diphospho-sugar transferases"/>
    <property type="match status" value="1"/>
</dbReference>
<evidence type="ECO:0000313" key="3">
    <source>
        <dbReference type="Proteomes" id="UP000198381"/>
    </source>
</evidence>
<dbReference type="CDD" id="cd00761">
    <property type="entry name" value="Glyco_tranf_GTA_type"/>
    <property type="match status" value="1"/>
</dbReference>
<dbReference type="InterPro" id="IPR050834">
    <property type="entry name" value="Glycosyltransf_2"/>
</dbReference>
<evidence type="ECO:0000259" key="1">
    <source>
        <dbReference type="Pfam" id="PF00535"/>
    </source>
</evidence>
<sequence length="307" mass="36644">MAKVTIVLPSYNHQDFINDRLESISKQTYTDWEAIIIDDKSTDNSCEIIVDFLKKHPHFNVKHFITNKENSGSGYKSWQKGIELAETEYVWIAETDDFCEPEFLENLVAILEHSQETVLAFCGSNYIENSKIIYNSENRTQELAVKKDKYRIIDNSVFFNRMPFNTFITNGSSVVFRKPKCIIPSEIFNNRLCSDIFLWSYLLQNNSFAFLNKNLNFFRRHEGSTSSFLQKNKLETVYHEKAKYLNYFKQTGKYKYFIDHYIRYYIWTHKKDFLNTSSIQSIQSEENLRRLYFYKLIQYFISKLLHK</sequence>
<dbReference type="Gene3D" id="3.90.550.10">
    <property type="entry name" value="Spore Coat Polysaccharide Biosynthesis Protein SpsA, Chain A"/>
    <property type="match status" value="1"/>
</dbReference>
<dbReference type="RefSeq" id="WP_089059660.1">
    <property type="nucleotide sequence ID" value="NZ_MUHD01000044.1"/>
</dbReference>
<dbReference type="EMBL" id="MUHD01000044">
    <property type="protein sequence ID" value="OXB00986.1"/>
    <property type="molecule type" value="Genomic_DNA"/>
</dbReference>
<feature type="domain" description="Glycosyltransferase 2-like" evidence="1">
    <location>
        <begin position="5"/>
        <end position="154"/>
    </location>
</feature>
<dbReference type="Proteomes" id="UP000198381">
    <property type="component" value="Unassembled WGS sequence"/>
</dbReference>
<evidence type="ECO:0000313" key="2">
    <source>
        <dbReference type="EMBL" id="OXB00986.1"/>
    </source>
</evidence>
<protein>
    <recommendedName>
        <fullName evidence="1">Glycosyltransferase 2-like domain-containing protein</fullName>
    </recommendedName>
</protein>
<dbReference type="PANTHER" id="PTHR43685">
    <property type="entry name" value="GLYCOSYLTRANSFERASE"/>
    <property type="match status" value="1"/>
</dbReference>
<dbReference type="Pfam" id="PF00535">
    <property type="entry name" value="Glycos_transf_2"/>
    <property type="match status" value="1"/>
</dbReference>
<comment type="caution">
    <text evidence="2">The sequence shown here is derived from an EMBL/GenBank/DDBJ whole genome shotgun (WGS) entry which is preliminary data.</text>
</comment>
<reference evidence="2 3" key="1">
    <citation type="submission" date="2016-11" db="EMBL/GenBank/DDBJ databases">
        <title>Whole genomes of Flavobacteriaceae.</title>
        <authorList>
            <person name="Stine C."/>
            <person name="Li C."/>
            <person name="Tadesse D."/>
        </authorList>
    </citation>
    <scope>NUCLEOTIDE SEQUENCE [LARGE SCALE GENOMIC DNA]</scope>
    <source>
        <strain evidence="2 3">CCUG 60112</strain>
    </source>
</reference>
<dbReference type="InterPro" id="IPR001173">
    <property type="entry name" value="Glyco_trans_2-like"/>
</dbReference>
<dbReference type="PANTHER" id="PTHR43685:SF11">
    <property type="entry name" value="GLYCOSYLTRANSFERASE TAGX-RELATED"/>
    <property type="match status" value="1"/>
</dbReference>
<keyword evidence="3" id="KW-1185">Reference proteome</keyword>